<dbReference type="KEGG" id="proe:H9L23_10630"/>
<evidence type="ECO:0000313" key="2">
    <source>
        <dbReference type="Proteomes" id="UP000515806"/>
    </source>
</evidence>
<sequence length="238" mass="27626">MSNAIYKSKLIDSRNEDLFQTVDSQFNISFEPSNNREHSVYTIGNRMTFYIPAGEFCIDSFTHELLHGYIDACGVNLTGSLRNSVSGSISLVKLFDTELAEHIANCIAHTLMLPIFLNRGFDRSKFLFDYNYYKAESGIGEKIKRHFKIAPTVYNILAVRTFIGKYFAFKCDPNPAFDYSVQIRELQQIDQALYNILENYISKWANYDFSDDEYSEFRLNHLDFADEMEIWMSDKSFA</sequence>
<dbReference type="EMBL" id="CP060723">
    <property type="protein sequence ID" value="QNN44491.1"/>
    <property type="molecule type" value="Genomic_DNA"/>
</dbReference>
<dbReference type="AlphaFoldDB" id="A0A7G9QMB6"/>
<accession>A0A7G9QMB6</accession>
<dbReference type="Proteomes" id="UP000515806">
    <property type="component" value="Chromosome"/>
</dbReference>
<proteinExistence type="predicted"/>
<name>A0A7G9QMB6_9SPHI</name>
<keyword evidence="2" id="KW-1185">Reference proteome</keyword>
<dbReference type="RefSeq" id="WP_187594933.1">
    <property type="nucleotide sequence ID" value="NZ_CP060723.1"/>
</dbReference>
<protein>
    <submittedName>
        <fullName evidence="1">Uncharacterized protein</fullName>
    </submittedName>
</protein>
<organism evidence="1 2">
    <name type="scientific">Pedobacter roseus</name>
    <dbReference type="NCBI Taxonomy" id="336820"/>
    <lineage>
        <taxon>Bacteria</taxon>
        <taxon>Pseudomonadati</taxon>
        <taxon>Bacteroidota</taxon>
        <taxon>Sphingobacteriia</taxon>
        <taxon>Sphingobacteriales</taxon>
        <taxon>Sphingobacteriaceae</taxon>
        <taxon>Pedobacter</taxon>
    </lineage>
</organism>
<gene>
    <name evidence="1" type="ORF">H9L23_10630</name>
</gene>
<reference evidence="1 2" key="1">
    <citation type="submission" date="2020-08" db="EMBL/GenBank/DDBJ databases">
        <title>Genome sequence of Pedobacter roseus KACC 11594T.</title>
        <authorList>
            <person name="Hyun D.-W."/>
            <person name="Bae J.-W."/>
        </authorList>
    </citation>
    <scope>NUCLEOTIDE SEQUENCE [LARGE SCALE GENOMIC DNA]</scope>
    <source>
        <strain evidence="1 2">KACC 11594</strain>
    </source>
</reference>
<evidence type="ECO:0000313" key="1">
    <source>
        <dbReference type="EMBL" id="QNN44491.1"/>
    </source>
</evidence>